<evidence type="ECO:0000259" key="3">
    <source>
        <dbReference type="Pfam" id="PF20151"/>
    </source>
</evidence>
<feature type="domain" description="DUF6533" evidence="3">
    <location>
        <begin position="21"/>
        <end position="61"/>
    </location>
</feature>
<feature type="transmembrane region" description="Helical" evidence="2">
    <location>
        <begin position="117"/>
        <end position="138"/>
    </location>
</feature>
<feature type="compositionally biased region" description="Basic and acidic residues" evidence="1">
    <location>
        <begin position="340"/>
        <end position="352"/>
    </location>
</feature>
<feature type="region of interest" description="Disordered" evidence="1">
    <location>
        <begin position="323"/>
        <end position="352"/>
    </location>
</feature>
<feature type="transmembrane region" description="Helical" evidence="2">
    <location>
        <begin position="88"/>
        <end position="110"/>
    </location>
</feature>
<accession>A0A4R0RLC6</accession>
<organism evidence="4 5">
    <name type="scientific">Steccherinum ochraceum</name>
    <dbReference type="NCBI Taxonomy" id="92696"/>
    <lineage>
        <taxon>Eukaryota</taxon>
        <taxon>Fungi</taxon>
        <taxon>Dikarya</taxon>
        <taxon>Basidiomycota</taxon>
        <taxon>Agaricomycotina</taxon>
        <taxon>Agaricomycetes</taxon>
        <taxon>Polyporales</taxon>
        <taxon>Steccherinaceae</taxon>
        <taxon>Steccherinum</taxon>
    </lineage>
</organism>
<proteinExistence type="predicted"/>
<dbReference type="Proteomes" id="UP000292702">
    <property type="component" value="Unassembled WGS sequence"/>
</dbReference>
<feature type="transmembrane region" description="Helical" evidence="2">
    <location>
        <begin position="241"/>
        <end position="259"/>
    </location>
</feature>
<dbReference type="InterPro" id="IPR045340">
    <property type="entry name" value="DUF6533"/>
</dbReference>
<evidence type="ECO:0000313" key="4">
    <source>
        <dbReference type="EMBL" id="TCD67763.1"/>
    </source>
</evidence>
<gene>
    <name evidence="4" type="ORF">EIP91_011949</name>
</gene>
<feature type="transmembrane region" description="Helical" evidence="2">
    <location>
        <begin position="158"/>
        <end position="184"/>
    </location>
</feature>
<dbReference type="Pfam" id="PF20151">
    <property type="entry name" value="DUF6533"/>
    <property type="match status" value="1"/>
</dbReference>
<evidence type="ECO:0000256" key="1">
    <source>
        <dbReference type="SAM" id="MobiDB-lite"/>
    </source>
</evidence>
<dbReference type="EMBL" id="RWJN01000086">
    <property type="protein sequence ID" value="TCD67763.1"/>
    <property type="molecule type" value="Genomic_DNA"/>
</dbReference>
<comment type="caution">
    <text evidence="4">The sequence shown here is derived from an EMBL/GenBank/DDBJ whole genome shotgun (WGS) entry which is preliminary data.</text>
</comment>
<name>A0A4R0RLC6_9APHY</name>
<dbReference type="OrthoDB" id="2743517at2759"/>
<evidence type="ECO:0000256" key="2">
    <source>
        <dbReference type="SAM" id="Phobius"/>
    </source>
</evidence>
<feature type="transmembrane region" description="Helical" evidence="2">
    <location>
        <begin position="204"/>
        <end position="229"/>
    </location>
</feature>
<keyword evidence="2" id="KW-0812">Transmembrane</keyword>
<reference evidence="4 5" key="1">
    <citation type="submission" date="2018-11" db="EMBL/GenBank/DDBJ databases">
        <title>Genome assembly of Steccherinum ochraceum LE-BIN_3174, the white-rot fungus of the Steccherinaceae family (The Residual Polyporoid clade, Polyporales, Basidiomycota).</title>
        <authorList>
            <person name="Fedorova T.V."/>
            <person name="Glazunova O.A."/>
            <person name="Landesman E.O."/>
            <person name="Moiseenko K.V."/>
            <person name="Psurtseva N.V."/>
            <person name="Savinova O.S."/>
            <person name="Shakhova N.V."/>
            <person name="Tyazhelova T.V."/>
            <person name="Vasina D.V."/>
        </authorList>
    </citation>
    <scope>NUCLEOTIDE SEQUENCE [LARGE SCALE GENOMIC DNA]</scope>
    <source>
        <strain evidence="4 5">LE-BIN_3174</strain>
    </source>
</reference>
<feature type="transmembrane region" description="Helical" evidence="2">
    <location>
        <begin position="50"/>
        <end position="68"/>
    </location>
</feature>
<sequence length="352" mass="38924">MMSRKAAQAALHYLQFEIQWASIALLWYDYILTFPMEVKYIWDSKFRTSTVLYIFCRYALLANVLYLLALAGKLTHRVRVPCDKWYKFVGALSVLGRAAIVITFTGRVYAVWAANRFILAYLGLLGFACIALDIGYAVSVLSKFRLVSQVLVLPGSELILSSVSGLLSILMVVFEFSVAILTTYRSIQAFRLQKSLKEMKKMGLIYLVFEQGTLYFCAVSIFTVTSLILNLRNPAGFVQRLLNALTLPFSGLLTARFLLHIRRWNAKSMVVTDSRGRSRTNISTLSGFNAVPGGGTSTAVSSIVDEFGTDPVARTLRSAVSDEAGISDRHTTSSGSIELSRLDADGAERAGL</sequence>
<dbReference type="AlphaFoldDB" id="A0A4R0RLC6"/>
<keyword evidence="2" id="KW-1133">Transmembrane helix</keyword>
<protein>
    <recommendedName>
        <fullName evidence="3">DUF6533 domain-containing protein</fullName>
    </recommendedName>
</protein>
<keyword evidence="5" id="KW-1185">Reference proteome</keyword>
<evidence type="ECO:0000313" key="5">
    <source>
        <dbReference type="Proteomes" id="UP000292702"/>
    </source>
</evidence>
<keyword evidence="2" id="KW-0472">Membrane</keyword>